<accession>A0AA37PZT5</accession>
<sequence length="67" mass="7507">MAHHHPTFEELVADIAGRLRPILPEMPQDEFDALVHRIAGVKAQWSHTPVTPPGSMPAVPPRRPRRS</sequence>
<dbReference type="EMBL" id="BRXS01000001">
    <property type="protein sequence ID" value="GLC23754.1"/>
    <property type="molecule type" value="Genomic_DNA"/>
</dbReference>
<dbReference type="RefSeq" id="WP_284348200.1">
    <property type="nucleotide sequence ID" value="NZ_BRXS01000001.1"/>
</dbReference>
<dbReference type="AlphaFoldDB" id="A0AA37PZT5"/>
<feature type="region of interest" description="Disordered" evidence="1">
    <location>
        <begin position="45"/>
        <end position="67"/>
    </location>
</feature>
<evidence type="ECO:0000313" key="3">
    <source>
        <dbReference type="Proteomes" id="UP001161325"/>
    </source>
</evidence>
<keyword evidence="3" id="KW-1185">Reference proteome</keyword>
<comment type="caution">
    <text evidence="2">The sequence shown here is derived from an EMBL/GenBank/DDBJ whole genome shotgun (WGS) entry which is preliminary data.</text>
</comment>
<organism evidence="2 3">
    <name type="scientific">Roseisolibacter agri</name>
    <dbReference type="NCBI Taxonomy" id="2014610"/>
    <lineage>
        <taxon>Bacteria</taxon>
        <taxon>Pseudomonadati</taxon>
        <taxon>Gemmatimonadota</taxon>
        <taxon>Gemmatimonadia</taxon>
        <taxon>Gemmatimonadales</taxon>
        <taxon>Gemmatimonadaceae</taxon>
        <taxon>Roseisolibacter</taxon>
    </lineage>
</organism>
<reference evidence="2" key="1">
    <citation type="submission" date="2022-08" db="EMBL/GenBank/DDBJ databases">
        <title>Draft genome sequencing of Roseisolibacter agri AW1220.</title>
        <authorList>
            <person name="Tobiishi Y."/>
            <person name="Tonouchi A."/>
        </authorList>
    </citation>
    <scope>NUCLEOTIDE SEQUENCE</scope>
    <source>
        <strain evidence="2">AW1220</strain>
    </source>
</reference>
<gene>
    <name evidence="2" type="ORF">rosag_02670</name>
</gene>
<proteinExistence type="predicted"/>
<feature type="compositionally biased region" description="Pro residues" evidence="1">
    <location>
        <begin position="50"/>
        <end position="61"/>
    </location>
</feature>
<evidence type="ECO:0000256" key="1">
    <source>
        <dbReference type="SAM" id="MobiDB-lite"/>
    </source>
</evidence>
<name>A0AA37PZT5_9BACT</name>
<dbReference type="Proteomes" id="UP001161325">
    <property type="component" value="Unassembled WGS sequence"/>
</dbReference>
<evidence type="ECO:0000313" key="2">
    <source>
        <dbReference type="EMBL" id="GLC23754.1"/>
    </source>
</evidence>
<protein>
    <submittedName>
        <fullName evidence="2">Uncharacterized protein</fullName>
    </submittedName>
</protein>